<dbReference type="InterPro" id="IPR050904">
    <property type="entry name" value="Adhesion/Biosynth-related"/>
</dbReference>
<dbReference type="AlphaFoldDB" id="A0A163ASC9"/>
<dbReference type="Proteomes" id="UP000076715">
    <property type="component" value="Unassembled WGS sequence"/>
</dbReference>
<dbReference type="PROSITE" id="PS50213">
    <property type="entry name" value="FAS1"/>
    <property type="match status" value="1"/>
</dbReference>
<feature type="domain" description="FAS1" evidence="1">
    <location>
        <begin position="58"/>
        <end position="202"/>
    </location>
</feature>
<dbReference type="PANTHER" id="PTHR10900">
    <property type="entry name" value="PERIOSTIN-RELATED"/>
    <property type="match status" value="1"/>
</dbReference>
<dbReference type="InterPro" id="IPR000782">
    <property type="entry name" value="FAS1_domain"/>
</dbReference>
<proteinExistence type="predicted"/>
<dbReference type="SMART" id="SM00554">
    <property type="entry name" value="FAS1"/>
    <property type="match status" value="1"/>
</dbReference>
<dbReference type="EMBL" id="LQRT01000013">
    <property type="protein sequence ID" value="KZS40763.1"/>
    <property type="molecule type" value="Genomic_DNA"/>
</dbReference>
<evidence type="ECO:0000313" key="2">
    <source>
        <dbReference type="EMBL" id="KZS40763.1"/>
    </source>
</evidence>
<comment type="caution">
    <text evidence="2">The sequence shown here is derived from an EMBL/GenBank/DDBJ whole genome shotgun (WGS) entry which is preliminary data.</text>
</comment>
<dbReference type="RefSeq" id="WP_066314509.1">
    <property type="nucleotide sequence ID" value="NZ_LQRT01000013.1"/>
</dbReference>
<dbReference type="SUPFAM" id="SSF82153">
    <property type="entry name" value="FAS1 domain"/>
    <property type="match status" value="1"/>
</dbReference>
<reference evidence="2 3" key="1">
    <citation type="submission" date="2016-01" db="EMBL/GenBank/DDBJ databases">
        <title>The draft genome sequence of Aquimarina sp. RZW4-3-2.</title>
        <authorList>
            <person name="Wang Y."/>
        </authorList>
    </citation>
    <scope>NUCLEOTIDE SEQUENCE [LARGE SCALE GENOMIC DNA]</scope>
    <source>
        <strain evidence="2 3">RZW4-3-2</strain>
    </source>
</reference>
<name>A0A163ASC9_9FLAO</name>
<dbReference type="PANTHER" id="PTHR10900:SF77">
    <property type="entry name" value="FI19380P1"/>
    <property type="match status" value="1"/>
</dbReference>
<keyword evidence="3" id="KW-1185">Reference proteome</keyword>
<organism evidence="2 3">
    <name type="scientific">Aquimarina aggregata</name>
    <dbReference type="NCBI Taxonomy" id="1642818"/>
    <lineage>
        <taxon>Bacteria</taxon>
        <taxon>Pseudomonadati</taxon>
        <taxon>Bacteroidota</taxon>
        <taxon>Flavobacteriia</taxon>
        <taxon>Flavobacteriales</taxon>
        <taxon>Flavobacteriaceae</taxon>
        <taxon>Aquimarina</taxon>
    </lineage>
</organism>
<gene>
    <name evidence="2" type="ORF">AWE51_07370</name>
</gene>
<accession>A0A163ASC9</accession>
<dbReference type="Pfam" id="PF02469">
    <property type="entry name" value="Fasciclin"/>
    <property type="match status" value="1"/>
</dbReference>
<dbReference type="OrthoDB" id="9800666at2"/>
<dbReference type="InterPro" id="IPR036378">
    <property type="entry name" value="FAS1_dom_sf"/>
</dbReference>
<sequence length="206" mass="22430">MNIRNLFPVFVGAILLLTTACSDSEKYIVTKDENGKLIAQKISDLPEINANKELEEKLPTIIEFTSVDKGFSVLSDAIKTAEVTETFTQEGGFTIFAPINNAFDKFPPKSKEKLLNPENKEQLATVLKYHIIPSVISKGDIVKAIREGGGSIPLKTLEGSRITASLKGDTVYLIDESGNGGRLITTDVEASNGFIHTVDAVMMPKK</sequence>
<dbReference type="Gene3D" id="2.30.180.10">
    <property type="entry name" value="FAS1 domain"/>
    <property type="match status" value="1"/>
</dbReference>
<dbReference type="STRING" id="1642818.AWE51_07370"/>
<dbReference type="PROSITE" id="PS51257">
    <property type="entry name" value="PROKAR_LIPOPROTEIN"/>
    <property type="match status" value="1"/>
</dbReference>
<evidence type="ECO:0000313" key="3">
    <source>
        <dbReference type="Proteomes" id="UP000076715"/>
    </source>
</evidence>
<evidence type="ECO:0000259" key="1">
    <source>
        <dbReference type="PROSITE" id="PS50213"/>
    </source>
</evidence>
<protein>
    <recommendedName>
        <fullName evidence="1">FAS1 domain-containing protein</fullName>
    </recommendedName>
</protein>